<dbReference type="EnsemblPlants" id="LPERR06G00920.1">
    <property type="protein sequence ID" value="LPERR06G00920.1"/>
    <property type="gene ID" value="LPERR06G00920"/>
</dbReference>
<dbReference type="Gramene" id="LPERR06G00920.1">
    <property type="protein sequence ID" value="LPERR06G00920.1"/>
    <property type="gene ID" value="LPERR06G00920"/>
</dbReference>
<name>A0A0D9WL40_9ORYZ</name>
<organism evidence="3 4">
    <name type="scientific">Leersia perrieri</name>
    <dbReference type="NCBI Taxonomy" id="77586"/>
    <lineage>
        <taxon>Eukaryota</taxon>
        <taxon>Viridiplantae</taxon>
        <taxon>Streptophyta</taxon>
        <taxon>Embryophyta</taxon>
        <taxon>Tracheophyta</taxon>
        <taxon>Spermatophyta</taxon>
        <taxon>Magnoliopsida</taxon>
        <taxon>Liliopsida</taxon>
        <taxon>Poales</taxon>
        <taxon>Poaceae</taxon>
        <taxon>BOP clade</taxon>
        <taxon>Oryzoideae</taxon>
        <taxon>Oryzeae</taxon>
        <taxon>Oryzinae</taxon>
        <taxon>Leersia</taxon>
    </lineage>
</organism>
<accession>A0A0D9WL40</accession>
<dbReference type="InterPro" id="IPR046527">
    <property type="entry name" value="PIR2-like_helical"/>
</dbReference>
<evidence type="ECO:0000259" key="1">
    <source>
        <dbReference type="Pfam" id="PF12274"/>
    </source>
</evidence>
<evidence type="ECO:0000313" key="3">
    <source>
        <dbReference type="EnsemblPlants" id="LPERR06G00920.1"/>
    </source>
</evidence>
<reference evidence="3 4" key="1">
    <citation type="submission" date="2012-08" db="EMBL/GenBank/DDBJ databases">
        <title>Oryza genome evolution.</title>
        <authorList>
            <person name="Wing R.A."/>
        </authorList>
    </citation>
    <scope>NUCLEOTIDE SEQUENCE</scope>
</reference>
<feature type="domain" description="PIR2-like helical" evidence="2">
    <location>
        <begin position="267"/>
        <end position="375"/>
    </location>
</feature>
<proteinExistence type="predicted"/>
<dbReference type="Proteomes" id="UP000032180">
    <property type="component" value="Chromosome 6"/>
</dbReference>
<reference evidence="3" key="3">
    <citation type="submission" date="2015-04" db="UniProtKB">
        <authorList>
            <consortium name="EnsemblPlants"/>
        </authorList>
    </citation>
    <scope>IDENTIFICATION</scope>
</reference>
<protein>
    <submittedName>
        <fullName evidence="3">Uncharacterized protein</fullName>
    </submittedName>
</protein>
<feature type="domain" description="PIR2-like helical" evidence="2">
    <location>
        <begin position="57"/>
        <end position="151"/>
    </location>
</feature>
<reference evidence="4" key="2">
    <citation type="submission" date="2013-12" db="EMBL/GenBank/DDBJ databases">
        <authorList>
            <person name="Yu Y."/>
            <person name="Lee S."/>
            <person name="de Baynast K."/>
            <person name="Wissotski M."/>
            <person name="Liu L."/>
            <person name="Talag J."/>
            <person name="Goicoechea J."/>
            <person name="Angelova A."/>
            <person name="Jetty R."/>
            <person name="Kudrna D."/>
            <person name="Golser W."/>
            <person name="Rivera L."/>
            <person name="Zhang J."/>
            <person name="Wing R."/>
        </authorList>
    </citation>
    <scope>NUCLEOTIDE SEQUENCE</scope>
</reference>
<dbReference type="InterPro" id="IPR022059">
    <property type="entry name" value="DUF3615"/>
</dbReference>
<keyword evidence="4" id="KW-1185">Reference proteome</keyword>
<dbReference type="PANTHER" id="PTHR33120">
    <property type="entry name" value="EXPRESSED PROTEIN-RELATED"/>
    <property type="match status" value="1"/>
</dbReference>
<dbReference type="AlphaFoldDB" id="A0A0D9WL40"/>
<dbReference type="HOGENOM" id="CLU_011465_1_1_1"/>
<dbReference type="eggNOG" id="ENOG502R554">
    <property type="taxonomic scope" value="Eukaryota"/>
</dbReference>
<evidence type="ECO:0000313" key="4">
    <source>
        <dbReference type="Proteomes" id="UP000032180"/>
    </source>
</evidence>
<dbReference type="Pfam" id="PF20235">
    <property type="entry name" value="PIR2-like_helical"/>
    <property type="match status" value="2"/>
</dbReference>
<evidence type="ECO:0000259" key="2">
    <source>
        <dbReference type="Pfam" id="PF20235"/>
    </source>
</evidence>
<dbReference type="Pfam" id="PF12274">
    <property type="entry name" value="DUF3615"/>
    <property type="match status" value="1"/>
</dbReference>
<dbReference type="PANTHER" id="PTHR33120:SF57">
    <property type="entry name" value="PIR2-LIKE HELICAL DOMAIN-CONTAINING PROTEIN"/>
    <property type="match status" value="1"/>
</dbReference>
<feature type="domain" description="DUF3615" evidence="1">
    <location>
        <begin position="491"/>
        <end position="601"/>
    </location>
</feature>
<sequence length="676" mass="75315">MFPRLRLRRSISGASRIVGPDDLPDNFLINDLESDEIRRLVDKIRKAYRKAPFGGGEESLIVGAFSFGLLDPVSNIFVNTLLSGFGNLPPPDAPPPPPADAPPPDVDQVVWRSLLGMVAFLTHLFPYLPDEEAVVYLDAANADPVAAARLIVRHRGMAQFDPCSATAVVAAENALRCAAAAARHPYPDPFMLGWKTLSPSLHRLVFKNPTFNKIMASLLSIRAGAEAVTLVLDHSWRLADYRLPKLPMLKQLRAPVRPAMKRMLLQTIYGFYLEALGRLPTHELQNNYHHSLLMGGYCYGPLDPVSNIIVNTIWYKQKFPLPAQRFALQMISAASLWRIVAQSMYGLISFLCTRYHGLSPDEAMVRLLSAEANLQSVDSTCHFSSSSANTKQAYFAAATAAFHPDPSLHQEFVGSDSMIAKLQTISEILQQDRSVALSSADIVHLSGILSWDISVSNLDKHEEELDPIGYNAISICCGAFWGQHQRVCSKVEAALDEYNKDKVSKYNVHVICGVNELVSGPQFSTDREVRSYNPSSPHKYHHSHVNFLAKCEDSEESVLFFAECGNHNTESWCIPVGPLRPKAEHVRCMYCEREGTRIVHPAVRGFAGRDIEFEKVHYGMKLFDGSELGVYNNNKIIKHKMDDADWVRPVRDDHIYLTADADIPACGNDRPFISFS</sequence>